<dbReference type="RefSeq" id="WP_177233433.1">
    <property type="nucleotide sequence ID" value="NZ_FOIJ01000001.1"/>
</dbReference>
<dbReference type="InterPro" id="IPR041664">
    <property type="entry name" value="AAA_16"/>
</dbReference>
<dbReference type="SUPFAM" id="SSF55874">
    <property type="entry name" value="ATPase domain of HSP90 chaperone/DNA topoisomerase II/histidine kinase"/>
    <property type="match status" value="1"/>
</dbReference>
<gene>
    <name evidence="6" type="ORF">SAMN05443639_10113</name>
</gene>
<dbReference type="SUPFAM" id="SSF56112">
    <property type="entry name" value="Protein kinase-like (PK-like)"/>
    <property type="match status" value="1"/>
</dbReference>
<evidence type="ECO:0000313" key="7">
    <source>
        <dbReference type="Proteomes" id="UP000199181"/>
    </source>
</evidence>
<dbReference type="PRINTS" id="PR00344">
    <property type="entry name" value="BCTRLSENSOR"/>
</dbReference>
<dbReference type="SUPFAM" id="SSF48452">
    <property type="entry name" value="TPR-like"/>
    <property type="match status" value="1"/>
</dbReference>
<evidence type="ECO:0000256" key="1">
    <source>
        <dbReference type="ARBA" id="ARBA00000085"/>
    </source>
</evidence>
<reference evidence="7" key="1">
    <citation type="submission" date="2016-10" db="EMBL/GenBank/DDBJ databases">
        <authorList>
            <person name="Varghese N."/>
            <person name="Submissions S."/>
        </authorList>
    </citation>
    <scope>NUCLEOTIDE SEQUENCE [LARGE SCALE GENOMIC DNA]</scope>
    <source>
        <strain evidence="7">DSM 16858</strain>
    </source>
</reference>
<dbReference type="PROSITE" id="PS50011">
    <property type="entry name" value="PROTEIN_KINASE_DOM"/>
    <property type="match status" value="1"/>
</dbReference>
<name>A0A1H9YRR2_9BACT</name>
<dbReference type="InterPro" id="IPR027417">
    <property type="entry name" value="P-loop_NTPase"/>
</dbReference>
<sequence length="1783" mass="196204">MSLLAGYQLEATLHDGARSTLLRARRLRDDCPVILKVPKSDYLDRRRVLELRREYAIMRMLPAEHVVRALGVEEFPDRVVLILEDFGGMSLKHVLVEHRKLAAAEFLGYALKLAVALDEIHRRNIIHKDIKPHNVIVNTASGLLKLADFSSASSIAHEDGAASSSPDTSGTLAYMAPEQTGRMSLGIDYRADYYALGATFYEMLVGSRPFTTQDPLELVHAHLAKTPPAPHEVEPAVPRALSQLVMKLLAKSPEDRYQSARGLMADLEECQRRLRDNGILESFELGRVDRQRAFHLPQRVYGRSSQVASLLDAYEGIVTGKRALVLVTGWAGVGKTSVINELNPHILASRGRFIGGKCDQLIRGTPFAPFVQAIAALIQQLLAERAEAGEWARRIHESLGANVAVLAEAVPEVQHLLGAQPAPTPLLTTESRNRLHFVLQRFLQVFAGAGRPLVLFLDDLQWADSATLSFLQGLALSEEFGHLLLVGTYRDHEVSAGHPLSIMLGELEAAHAPVQRIHLPALEPDDVAAMLCESLGTDLETTRPLARLVQAKTSGNPLFIKEFLRFLHANHLLTFDERSLAWSWELARIEDHPLPDNVAELMTGGIRALPAETMNALRVAACLGGQFDFHSLVVALAQPAKAVAAALWTAVERGLVVPLHPDYRLLDPVLKQALPQELNALFRFLHDRVRQAAYSLLPEPERAATHVDIGLRLFHDARTAGRLDESLFAILSHLDFAPGRVQGEALRLQLANLHLTAGRQAKASGAYRSACELFQGGIAFLAANAWEQERPLTFAVHLELAECYSLVGEREEAAAGFMDLLQRARGKVEQASIYAIRANLACDSGQHAMGIRIGLEGLRIFGIQITETPNSAAVGAALATFTQQLGNRAPKDLLELPTVQDPEAQSAVVLLSVILSSSYQTNPNLLALLVLQLLSLSLEHGNSPLSAFGYATYGIILCTALDNPEVGYEFGQLAIALAERFKSPLLHARTRYVSAAFISHWTRSFHLGLAELTEAYKSMLENGERTHAYHCISLRQHQRLSAGAPLQELCAEDEKFLDLLANKDPGTYLGLLEKYRFVLALMGKEVPEFSDLGNESSTIRTGFDITRAEWSYTFGDYEKALAHAEAAASSIHFLAGQDQMVRHTFIHALAMTACYASTDSERRRQFRDTLAVYEALMRKRASRCAENYGQQALLVSAEIARIDGRNAEAQELYDQAIEAARGGRFLSEEARANELAFRFHLVLGRRTIADAYLIETLYAYERWGATGKVNELARTHAQRLLPWRLRATGPRPGALVSDGGAAPHGKSENAGDFASEALDLATVVKASQAISSEIKLTHLLDKLIRIAIENVGAQRGLLVLRRGEDFFVEVEGGEVSQQEPILLSESTRLCQAVAYSVLRTNAPVLLDDAFSQGAFTSDPYICENRLRSLLCAPIVHQGRITGLFYLENNRTAGAFTAARLDVLRMLSGQTAISIENARLYERLEEYSRTLENRVAERTVALNTANVDLRHALDSMKAMQERIVLQEKLASLGTLTAGIAHEIRNPLNFVTNFAELAHIAAGELRDALQGQPLSAEARQEADTLLADIATWSQIVCKHGERANQIVNKMEKHSRGSSGSRQEANVNLLVREALEIVQHDSNDKQKGLKVEVETSFDPAHPQVSVVPEDISRVLINLLNNAFFAARQRGTEKGASRQPWVWVTTQDLEDRVEIRIRDNGSGISKAVLSKLFTPFFTTKPPGEGTGLGLSISHDIVVKGHGGELRVQSEEGQYAEFVVLLPKVPAA</sequence>
<dbReference type="CDD" id="cd00082">
    <property type="entry name" value="HisKA"/>
    <property type="match status" value="1"/>
</dbReference>
<dbReference type="Gene3D" id="3.30.200.20">
    <property type="entry name" value="Phosphorylase Kinase, domain 1"/>
    <property type="match status" value="1"/>
</dbReference>
<protein>
    <recommendedName>
        <fullName evidence="2">histidine kinase</fullName>
        <ecNumber evidence="2">2.7.13.3</ecNumber>
    </recommendedName>
</protein>
<dbReference type="GO" id="GO:0005524">
    <property type="term" value="F:ATP binding"/>
    <property type="evidence" value="ECO:0007669"/>
    <property type="project" value="InterPro"/>
</dbReference>
<dbReference type="InterPro" id="IPR004358">
    <property type="entry name" value="Sig_transdc_His_kin-like_C"/>
</dbReference>
<keyword evidence="7" id="KW-1185">Reference proteome</keyword>
<dbReference type="EMBL" id="FOIJ01000001">
    <property type="protein sequence ID" value="SES71222.1"/>
    <property type="molecule type" value="Genomic_DNA"/>
</dbReference>
<dbReference type="InterPro" id="IPR011009">
    <property type="entry name" value="Kinase-like_dom_sf"/>
</dbReference>
<dbReference type="InterPro" id="IPR003661">
    <property type="entry name" value="HisK_dim/P_dom"/>
</dbReference>
<dbReference type="GO" id="GO:0000155">
    <property type="term" value="F:phosphorelay sensor kinase activity"/>
    <property type="evidence" value="ECO:0007669"/>
    <property type="project" value="InterPro"/>
</dbReference>
<dbReference type="SMART" id="SM00388">
    <property type="entry name" value="HisKA"/>
    <property type="match status" value="1"/>
</dbReference>
<dbReference type="PANTHER" id="PTHR43642">
    <property type="entry name" value="HYBRID SIGNAL TRANSDUCTION HISTIDINE KINASE G"/>
    <property type="match status" value="1"/>
</dbReference>
<dbReference type="InterPro" id="IPR000719">
    <property type="entry name" value="Prot_kinase_dom"/>
</dbReference>
<comment type="catalytic activity">
    <reaction evidence="1">
        <text>ATP + protein L-histidine = ADP + protein N-phospho-L-histidine.</text>
        <dbReference type="EC" id="2.7.13.3"/>
    </reaction>
</comment>
<dbReference type="SMART" id="SM00065">
    <property type="entry name" value="GAF"/>
    <property type="match status" value="1"/>
</dbReference>
<dbReference type="PROSITE" id="PS50109">
    <property type="entry name" value="HIS_KIN"/>
    <property type="match status" value="1"/>
</dbReference>
<dbReference type="Gene3D" id="1.10.510.10">
    <property type="entry name" value="Transferase(Phosphotransferase) domain 1"/>
    <property type="match status" value="1"/>
</dbReference>
<dbReference type="SUPFAM" id="SSF52540">
    <property type="entry name" value="P-loop containing nucleoside triphosphate hydrolases"/>
    <property type="match status" value="1"/>
</dbReference>
<feature type="domain" description="Histidine kinase" evidence="5">
    <location>
        <begin position="1537"/>
        <end position="1781"/>
    </location>
</feature>
<dbReference type="Gene3D" id="3.30.565.10">
    <property type="entry name" value="Histidine kinase-like ATPase, C-terminal domain"/>
    <property type="match status" value="1"/>
</dbReference>
<dbReference type="Gene3D" id="3.30.450.40">
    <property type="match status" value="1"/>
</dbReference>
<feature type="domain" description="Protein kinase" evidence="4">
    <location>
        <begin position="7"/>
        <end position="274"/>
    </location>
</feature>
<dbReference type="InterPro" id="IPR053159">
    <property type="entry name" value="Hybrid_Histidine_Kinase"/>
</dbReference>
<evidence type="ECO:0000259" key="4">
    <source>
        <dbReference type="PROSITE" id="PS50011"/>
    </source>
</evidence>
<dbReference type="Pfam" id="PF01590">
    <property type="entry name" value="GAF"/>
    <property type="match status" value="1"/>
</dbReference>
<dbReference type="EC" id="2.7.13.3" evidence="2"/>
<dbReference type="Pfam" id="PF00069">
    <property type="entry name" value="Pkinase"/>
    <property type="match status" value="1"/>
</dbReference>
<dbReference type="SUPFAM" id="SSF55781">
    <property type="entry name" value="GAF domain-like"/>
    <property type="match status" value="1"/>
</dbReference>
<dbReference type="InterPro" id="IPR036097">
    <property type="entry name" value="HisK_dim/P_sf"/>
</dbReference>
<dbReference type="Proteomes" id="UP000199181">
    <property type="component" value="Unassembled WGS sequence"/>
</dbReference>
<dbReference type="InterPro" id="IPR005467">
    <property type="entry name" value="His_kinase_dom"/>
</dbReference>
<dbReference type="InterPro" id="IPR003018">
    <property type="entry name" value="GAF"/>
</dbReference>
<evidence type="ECO:0000256" key="2">
    <source>
        <dbReference type="ARBA" id="ARBA00012438"/>
    </source>
</evidence>
<dbReference type="SUPFAM" id="SSF47384">
    <property type="entry name" value="Homodimeric domain of signal transducing histidine kinase"/>
    <property type="match status" value="1"/>
</dbReference>
<dbReference type="InterPro" id="IPR003594">
    <property type="entry name" value="HATPase_dom"/>
</dbReference>
<evidence type="ECO:0000256" key="3">
    <source>
        <dbReference type="ARBA" id="ARBA00022553"/>
    </source>
</evidence>
<dbReference type="SMART" id="SM00220">
    <property type="entry name" value="S_TKc"/>
    <property type="match status" value="1"/>
</dbReference>
<dbReference type="Pfam" id="PF02518">
    <property type="entry name" value="HATPase_c"/>
    <property type="match status" value="1"/>
</dbReference>
<dbReference type="Pfam" id="PF13191">
    <property type="entry name" value="AAA_16"/>
    <property type="match status" value="1"/>
</dbReference>
<accession>A0A1H9YRR2</accession>
<dbReference type="InterPro" id="IPR029016">
    <property type="entry name" value="GAF-like_dom_sf"/>
</dbReference>
<dbReference type="InterPro" id="IPR008271">
    <property type="entry name" value="Ser/Thr_kinase_AS"/>
</dbReference>
<evidence type="ECO:0000259" key="5">
    <source>
        <dbReference type="PROSITE" id="PS50109"/>
    </source>
</evidence>
<organism evidence="6 7">
    <name type="scientific">Stigmatella erecta</name>
    <dbReference type="NCBI Taxonomy" id="83460"/>
    <lineage>
        <taxon>Bacteria</taxon>
        <taxon>Pseudomonadati</taxon>
        <taxon>Myxococcota</taxon>
        <taxon>Myxococcia</taxon>
        <taxon>Myxococcales</taxon>
        <taxon>Cystobacterineae</taxon>
        <taxon>Archangiaceae</taxon>
        <taxon>Stigmatella</taxon>
    </lineage>
</organism>
<dbReference type="PANTHER" id="PTHR43642:SF1">
    <property type="entry name" value="HYBRID SIGNAL TRANSDUCTION HISTIDINE KINASE G"/>
    <property type="match status" value="1"/>
</dbReference>
<dbReference type="Gene3D" id="3.40.50.300">
    <property type="entry name" value="P-loop containing nucleotide triphosphate hydrolases"/>
    <property type="match status" value="1"/>
</dbReference>
<keyword evidence="3" id="KW-0597">Phosphoprotein</keyword>
<proteinExistence type="predicted"/>
<dbReference type="InterPro" id="IPR036890">
    <property type="entry name" value="HATPase_C_sf"/>
</dbReference>
<dbReference type="PROSITE" id="PS00108">
    <property type="entry name" value="PROTEIN_KINASE_ST"/>
    <property type="match status" value="1"/>
</dbReference>
<dbReference type="InterPro" id="IPR011990">
    <property type="entry name" value="TPR-like_helical_dom_sf"/>
</dbReference>
<dbReference type="Gene3D" id="1.10.287.130">
    <property type="match status" value="1"/>
</dbReference>
<evidence type="ECO:0000313" key="6">
    <source>
        <dbReference type="EMBL" id="SES71222.1"/>
    </source>
</evidence>
<dbReference type="CDD" id="cd14014">
    <property type="entry name" value="STKc_PknB_like"/>
    <property type="match status" value="1"/>
</dbReference>
<dbReference type="SMART" id="SM00387">
    <property type="entry name" value="HATPase_c"/>
    <property type="match status" value="1"/>
</dbReference>